<name>A0AAV7JBK4_9METZ</name>
<dbReference type="PANTHER" id="PTHR45913:SF19">
    <property type="entry name" value="LOW QUALITY PROTEIN: ZINC FINGER BED DOMAIN-CONTAINING PROTEIN 5-LIKE"/>
    <property type="match status" value="1"/>
</dbReference>
<dbReference type="AlphaFoldDB" id="A0AAV7JBK4"/>
<dbReference type="Proteomes" id="UP001165289">
    <property type="component" value="Unassembled WGS sequence"/>
</dbReference>
<sequence length="122" mass="13945">MFLQDKQFPLLHLFENSEWLSQLAYLSDIFSRLNDLNLGLQGLSITVFDVNDKINAMVKKLQLFEMKIKAGDVSAFPTLESFISENKLTLDDSVRDNIVAHIDSLRQQFATTIQYQQKSTTG</sequence>
<gene>
    <name evidence="1" type="ORF">LOD99_9575</name>
</gene>
<dbReference type="EMBL" id="JAKMXF010000364">
    <property type="protein sequence ID" value="KAI6646045.1"/>
    <property type="molecule type" value="Genomic_DNA"/>
</dbReference>
<protein>
    <submittedName>
        <fullName evidence="1">Zinc finger BED domain-containing protein 5-like</fullName>
    </submittedName>
</protein>
<dbReference type="PANTHER" id="PTHR45913">
    <property type="entry name" value="EPM2A-INTERACTING PROTEIN 1"/>
    <property type="match status" value="1"/>
</dbReference>
<organism evidence="1 2">
    <name type="scientific">Oopsacas minuta</name>
    <dbReference type="NCBI Taxonomy" id="111878"/>
    <lineage>
        <taxon>Eukaryota</taxon>
        <taxon>Metazoa</taxon>
        <taxon>Porifera</taxon>
        <taxon>Hexactinellida</taxon>
        <taxon>Hexasterophora</taxon>
        <taxon>Lyssacinosida</taxon>
        <taxon>Leucopsacidae</taxon>
        <taxon>Oopsacas</taxon>
    </lineage>
</organism>
<evidence type="ECO:0000313" key="1">
    <source>
        <dbReference type="EMBL" id="KAI6646045.1"/>
    </source>
</evidence>
<reference evidence="1 2" key="1">
    <citation type="journal article" date="2023" name="BMC Biol.">
        <title>The compact genome of the sponge Oopsacas minuta (Hexactinellida) is lacking key metazoan core genes.</title>
        <authorList>
            <person name="Santini S."/>
            <person name="Schenkelaars Q."/>
            <person name="Jourda C."/>
            <person name="Duchesne M."/>
            <person name="Belahbib H."/>
            <person name="Rocher C."/>
            <person name="Selva M."/>
            <person name="Riesgo A."/>
            <person name="Vervoort M."/>
            <person name="Leys S.P."/>
            <person name="Kodjabachian L."/>
            <person name="Le Bivic A."/>
            <person name="Borchiellini C."/>
            <person name="Claverie J.M."/>
            <person name="Renard E."/>
        </authorList>
    </citation>
    <scope>NUCLEOTIDE SEQUENCE [LARGE SCALE GENOMIC DNA]</scope>
    <source>
        <strain evidence="1">SPO-2</strain>
    </source>
</reference>
<proteinExistence type="predicted"/>
<accession>A0AAV7JBK4</accession>
<comment type="caution">
    <text evidence="1">The sequence shown here is derived from an EMBL/GenBank/DDBJ whole genome shotgun (WGS) entry which is preliminary data.</text>
</comment>
<keyword evidence="2" id="KW-1185">Reference proteome</keyword>
<evidence type="ECO:0000313" key="2">
    <source>
        <dbReference type="Proteomes" id="UP001165289"/>
    </source>
</evidence>